<reference evidence="1 2" key="1">
    <citation type="submission" date="2024-05" db="EMBL/GenBank/DDBJ databases">
        <title>Haplotype-resolved chromosome-level genome assembly of Huyou (Citrus changshanensis).</title>
        <authorList>
            <person name="Miao C."/>
            <person name="Chen W."/>
            <person name="Wu Y."/>
            <person name="Wang L."/>
            <person name="Zhao S."/>
            <person name="Grierson D."/>
            <person name="Xu C."/>
            <person name="Chen K."/>
        </authorList>
    </citation>
    <scope>NUCLEOTIDE SEQUENCE [LARGE SCALE GENOMIC DNA]</scope>
    <source>
        <strain evidence="1">01-14</strain>
        <tissue evidence="1">Leaf</tissue>
    </source>
</reference>
<evidence type="ECO:0000313" key="2">
    <source>
        <dbReference type="Proteomes" id="UP001428341"/>
    </source>
</evidence>
<evidence type="ECO:0000313" key="1">
    <source>
        <dbReference type="EMBL" id="KAK9198140.1"/>
    </source>
</evidence>
<protein>
    <submittedName>
        <fullName evidence="1">Uncharacterized protein</fullName>
    </submittedName>
</protein>
<proteinExistence type="predicted"/>
<dbReference type="Gene3D" id="3.60.120.10">
    <property type="entry name" value="Anthranilate synthase"/>
    <property type="match status" value="1"/>
</dbReference>
<gene>
    <name evidence="1" type="ORF">WN944_013323</name>
</gene>
<organism evidence="1 2">
    <name type="scientific">Citrus x changshan-huyou</name>
    <dbReference type="NCBI Taxonomy" id="2935761"/>
    <lineage>
        <taxon>Eukaryota</taxon>
        <taxon>Viridiplantae</taxon>
        <taxon>Streptophyta</taxon>
        <taxon>Embryophyta</taxon>
        <taxon>Tracheophyta</taxon>
        <taxon>Spermatophyta</taxon>
        <taxon>Magnoliopsida</taxon>
        <taxon>eudicotyledons</taxon>
        <taxon>Gunneridae</taxon>
        <taxon>Pentapetalae</taxon>
        <taxon>rosids</taxon>
        <taxon>malvids</taxon>
        <taxon>Sapindales</taxon>
        <taxon>Rutaceae</taxon>
        <taxon>Aurantioideae</taxon>
        <taxon>Citrus</taxon>
    </lineage>
</organism>
<dbReference type="EMBL" id="JBCGBO010000005">
    <property type="protein sequence ID" value="KAK9198140.1"/>
    <property type="molecule type" value="Genomic_DNA"/>
</dbReference>
<comment type="caution">
    <text evidence="1">The sequence shown here is derived from an EMBL/GenBank/DDBJ whole genome shotgun (WGS) entry which is preliminary data.</text>
</comment>
<accession>A0AAP0QKL9</accession>
<name>A0AAP0QKL9_9ROSI</name>
<dbReference type="InterPro" id="IPR005801">
    <property type="entry name" value="ADC_synthase"/>
</dbReference>
<sequence>MTMKPTLLSATNDSRPQRKIINQPLGTVRKGKTANDNLVFEKKILNDKKQCAGHTMLVDLGKDDVGNVHS</sequence>
<dbReference type="SUPFAM" id="SSF56322">
    <property type="entry name" value="ADC synthase"/>
    <property type="match status" value="1"/>
</dbReference>
<keyword evidence="2" id="KW-1185">Reference proteome</keyword>
<dbReference type="Proteomes" id="UP001428341">
    <property type="component" value="Unassembled WGS sequence"/>
</dbReference>
<dbReference type="AlphaFoldDB" id="A0AAP0QKL9"/>